<protein>
    <submittedName>
        <fullName evidence="1">Uncharacterized protein</fullName>
    </submittedName>
</protein>
<dbReference type="EMBL" id="UINC01001150">
    <property type="protein sequence ID" value="SUZ72459.1"/>
    <property type="molecule type" value="Genomic_DNA"/>
</dbReference>
<evidence type="ECO:0000313" key="1">
    <source>
        <dbReference type="EMBL" id="SUZ72459.1"/>
    </source>
</evidence>
<accession>A0A381Q2D9</accession>
<proteinExistence type="predicted"/>
<reference evidence="1" key="1">
    <citation type="submission" date="2018-05" db="EMBL/GenBank/DDBJ databases">
        <authorList>
            <person name="Lanie J.A."/>
            <person name="Ng W.-L."/>
            <person name="Kazmierczak K.M."/>
            <person name="Andrzejewski T.M."/>
            <person name="Davidsen T.M."/>
            <person name="Wayne K.J."/>
            <person name="Tettelin H."/>
            <person name="Glass J.I."/>
            <person name="Rusch D."/>
            <person name="Podicherti R."/>
            <person name="Tsui H.-C.T."/>
            <person name="Winkler M.E."/>
        </authorList>
    </citation>
    <scope>NUCLEOTIDE SEQUENCE</scope>
</reference>
<sequence>MTQTTPTPTFVCVDYEIEGTPLGLDPTQLLVDVFSSNGASLVEHELPVVASFEDPAVAMEASIIGQWRTQREINDPSRRVRIGVHIGDLREAIAVLNCSNGNQIVFSGQVDAFTGGNLDARPMALARIWPDSDPVQLWLSTDSRPDIDGRPLRVPT</sequence>
<name>A0A381Q2D9_9ZZZZ</name>
<gene>
    <name evidence="1" type="ORF">METZ01_LOCUS25313</name>
</gene>
<organism evidence="1">
    <name type="scientific">marine metagenome</name>
    <dbReference type="NCBI Taxonomy" id="408172"/>
    <lineage>
        <taxon>unclassified sequences</taxon>
        <taxon>metagenomes</taxon>
        <taxon>ecological metagenomes</taxon>
    </lineage>
</organism>
<dbReference type="AlphaFoldDB" id="A0A381Q2D9"/>